<accession>K4L3F0</accession>
<organism evidence="7 8">
    <name type="scientific">Simiduia agarivorans (strain DSM 21679 / JCM 13881 / BCRC 17597 / SA1)</name>
    <dbReference type="NCBI Taxonomy" id="1117647"/>
    <lineage>
        <taxon>Bacteria</taxon>
        <taxon>Pseudomonadati</taxon>
        <taxon>Pseudomonadota</taxon>
        <taxon>Gammaproteobacteria</taxon>
        <taxon>Cellvibrionales</taxon>
        <taxon>Cellvibrionaceae</taxon>
        <taxon>Simiduia</taxon>
    </lineage>
</organism>
<evidence type="ECO:0000313" key="7">
    <source>
        <dbReference type="EMBL" id="AFV00703.1"/>
    </source>
</evidence>
<dbReference type="Gene3D" id="3.40.50.300">
    <property type="entry name" value="P-loop containing nucleotide triphosphate hydrolases"/>
    <property type="match status" value="1"/>
</dbReference>
<evidence type="ECO:0000256" key="1">
    <source>
        <dbReference type="ARBA" id="ARBA00009018"/>
    </source>
</evidence>
<name>K4L3F0_SIMAS</name>
<keyword evidence="8" id="KW-1185">Reference proteome</keyword>
<sequence>MSRVIGLTGGIGSGKSSAAAHFRALGIRVTDADQVARQVVQPGSPALQAIADHFGEALIQSDGQLDRAALRAIVFADTAEKHFLETLLHPLIRTTIAETLAQAHDQPYQLLESPLLLETDQKALVDAVILVDVSPDTQIARASRRDNNTKAQVEAIMASQMSRADKLALADFVLDNEGKPEQLKQQVEALHLKLLAS</sequence>
<evidence type="ECO:0000256" key="4">
    <source>
        <dbReference type="ARBA" id="ARBA00022993"/>
    </source>
</evidence>
<keyword evidence="5" id="KW-0808">Transferase</keyword>
<gene>
    <name evidence="5" type="primary">coaE</name>
    <name evidence="7" type="ordered locus">M5M_17870</name>
</gene>
<dbReference type="Proteomes" id="UP000000466">
    <property type="component" value="Chromosome"/>
</dbReference>
<dbReference type="PANTHER" id="PTHR10695:SF46">
    <property type="entry name" value="BIFUNCTIONAL COENZYME A SYNTHASE-RELATED"/>
    <property type="match status" value="1"/>
</dbReference>
<dbReference type="GO" id="GO:0004140">
    <property type="term" value="F:dephospho-CoA kinase activity"/>
    <property type="evidence" value="ECO:0007669"/>
    <property type="project" value="UniProtKB-UniRule"/>
</dbReference>
<evidence type="ECO:0000313" key="8">
    <source>
        <dbReference type="Proteomes" id="UP000000466"/>
    </source>
</evidence>
<comment type="pathway">
    <text evidence="5">Cofactor biosynthesis; coenzyme A biosynthesis; CoA from (R)-pantothenate: step 5/5.</text>
</comment>
<keyword evidence="4 5" id="KW-0173">Coenzyme A biosynthesis</keyword>
<dbReference type="UniPathway" id="UPA00241">
    <property type="reaction ID" value="UER00356"/>
</dbReference>
<dbReference type="GO" id="GO:0005737">
    <property type="term" value="C:cytoplasm"/>
    <property type="evidence" value="ECO:0007669"/>
    <property type="project" value="UniProtKB-SubCell"/>
</dbReference>
<dbReference type="AlphaFoldDB" id="K4L3F0"/>
<evidence type="ECO:0000256" key="2">
    <source>
        <dbReference type="ARBA" id="ARBA00022741"/>
    </source>
</evidence>
<comment type="function">
    <text evidence="5">Catalyzes the phosphorylation of the 3'-hydroxyl group of dephosphocoenzyme A to form coenzyme A.</text>
</comment>
<comment type="similarity">
    <text evidence="1 5">Belongs to the CoaE family.</text>
</comment>
<dbReference type="HOGENOM" id="CLU_057180_1_2_6"/>
<dbReference type="HAMAP" id="MF_00376">
    <property type="entry name" value="Dephospho_CoA_kinase"/>
    <property type="match status" value="1"/>
</dbReference>
<dbReference type="InterPro" id="IPR001977">
    <property type="entry name" value="Depp_CoAkinase"/>
</dbReference>
<dbReference type="EMBL" id="CP003746">
    <property type="protein sequence ID" value="AFV00703.1"/>
    <property type="molecule type" value="Genomic_DNA"/>
</dbReference>
<dbReference type="NCBIfam" id="TIGR00152">
    <property type="entry name" value="dephospho-CoA kinase"/>
    <property type="match status" value="1"/>
</dbReference>
<dbReference type="SUPFAM" id="SSF52540">
    <property type="entry name" value="P-loop containing nucleoside triphosphate hydrolases"/>
    <property type="match status" value="1"/>
</dbReference>
<proteinExistence type="inferred from homology"/>
<protein>
    <recommendedName>
        <fullName evidence="5 6">Dephospho-CoA kinase</fullName>
        <ecNumber evidence="5 6">2.7.1.24</ecNumber>
    </recommendedName>
    <alternativeName>
        <fullName evidence="5">Dephosphocoenzyme A kinase</fullName>
    </alternativeName>
</protein>
<evidence type="ECO:0000256" key="5">
    <source>
        <dbReference type="HAMAP-Rule" id="MF_00376"/>
    </source>
</evidence>
<dbReference type="EC" id="2.7.1.24" evidence="5 6"/>
<reference evidence="7 8" key="1">
    <citation type="journal article" date="2013" name="Genome Announc.">
        <title>Complete genome sequence of Simiduia agarivorans SA1(T), a marine bacterium able to degrade a variety of polysaccharides.</title>
        <authorList>
            <person name="Lin S.Y."/>
            <person name="Shieh W.Y."/>
            <person name="Chen J.S."/>
            <person name="Tang S.L."/>
        </authorList>
    </citation>
    <scope>NUCLEOTIDE SEQUENCE [LARGE SCALE GENOMIC DNA]</scope>
    <source>
        <strain evidence="8">DSM 21679 / JCM 13881 / BCRC 17597 / SA1</strain>
    </source>
</reference>
<feature type="binding site" evidence="5">
    <location>
        <begin position="12"/>
        <end position="17"/>
    </location>
    <ligand>
        <name>ATP</name>
        <dbReference type="ChEBI" id="CHEBI:30616"/>
    </ligand>
</feature>
<comment type="subcellular location">
    <subcellularLocation>
        <location evidence="5">Cytoplasm</location>
    </subcellularLocation>
</comment>
<evidence type="ECO:0000256" key="3">
    <source>
        <dbReference type="ARBA" id="ARBA00022840"/>
    </source>
</evidence>
<keyword evidence="5" id="KW-0963">Cytoplasm</keyword>
<evidence type="ECO:0000256" key="6">
    <source>
        <dbReference type="NCBIfam" id="TIGR00152"/>
    </source>
</evidence>
<dbReference type="CDD" id="cd02022">
    <property type="entry name" value="DPCK"/>
    <property type="match status" value="1"/>
</dbReference>
<dbReference type="InterPro" id="IPR027417">
    <property type="entry name" value="P-loop_NTPase"/>
</dbReference>
<keyword evidence="5 7" id="KW-0418">Kinase</keyword>
<dbReference type="RefSeq" id="WP_015048855.1">
    <property type="nucleotide sequence ID" value="NC_018868.3"/>
</dbReference>
<dbReference type="OrthoDB" id="9812943at2"/>
<dbReference type="PANTHER" id="PTHR10695">
    <property type="entry name" value="DEPHOSPHO-COA KINASE-RELATED"/>
    <property type="match status" value="1"/>
</dbReference>
<dbReference type="eggNOG" id="COG0237">
    <property type="taxonomic scope" value="Bacteria"/>
</dbReference>
<dbReference type="GO" id="GO:0005524">
    <property type="term" value="F:ATP binding"/>
    <property type="evidence" value="ECO:0007669"/>
    <property type="project" value="UniProtKB-UniRule"/>
</dbReference>
<dbReference type="Pfam" id="PF01121">
    <property type="entry name" value="CoaE"/>
    <property type="match status" value="1"/>
</dbReference>
<dbReference type="STRING" id="1117647.M5M_17870"/>
<dbReference type="GO" id="GO:0015937">
    <property type="term" value="P:coenzyme A biosynthetic process"/>
    <property type="evidence" value="ECO:0007669"/>
    <property type="project" value="UniProtKB-UniRule"/>
</dbReference>
<keyword evidence="3 5" id="KW-0067">ATP-binding</keyword>
<dbReference type="KEGG" id="saga:M5M_17870"/>
<dbReference type="PROSITE" id="PS51219">
    <property type="entry name" value="DPCK"/>
    <property type="match status" value="1"/>
</dbReference>
<keyword evidence="2 5" id="KW-0547">Nucleotide-binding</keyword>
<comment type="catalytic activity">
    <reaction evidence="5">
        <text>3'-dephospho-CoA + ATP = ADP + CoA + H(+)</text>
        <dbReference type="Rhea" id="RHEA:18245"/>
        <dbReference type="ChEBI" id="CHEBI:15378"/>
        <dbReference type="ChEBI" id="CHEBI:30616"/>
        <dbReference type="ChEBI" id="CHEBI:57287"/>
        <dbReference type="ChEBI" id="CHEBI:57328"/>
        <dbReference type="ChEBI" id="CHEBI:456216"/>
        <dbReference type="EC" id="2.7.1.24"/>
    </reaction>
</comment>